<dbReference type="AlphaFoldDB" id="A0A426XFD2"/>
<organism evidence="1 2">
    <name type="scientific">Ensete ventricosum</name>
    <name type="common">Abyssinian banana</name>
    <name type="synonym">Musa ensete</name>
    <dbReference type="NCBI Taxonomy" id="4639"/>
    <lineage>
        <taxon>Eukaryota</taxon>
        <taxon>Viridiplantae</taxon>
        <taxon>Streptophyta</taxon>
        <taxon>Embryophyta</taxon>
        <taxon>Tracheophyta</taxon>
        <taxon>Spermatophyta</taxon>
        <taxon>Magnoliopsida</taxon>
        <taxon>Liliopsida</taxon>
        <taxon>Zingiberales</taxon>
        <taxon>Musaceae</taxon>
        <taxon>Ensete</taxon>
    </lineage>
</organism>
<name>A0A426XFD2_ENSVE</name>
<reference evidence="1 2" key="1">
    <citation type="journal article" date="2014" name="Agronomy (Basel)">
        <title>A Draft Genome Sequence for Ensete ventricosum, the Drought-Tolerant Tree Against Hunger.</title>
        <authorList>
            <person name="Harrison J."/>
            <person name="Moore K.A."/>
            <person name="Paszkiewicz K."/>
            <person name="Jones T."/>
            <person name="Grant M."/>
            <person name="Ambacheew D."/>
            <person name="Muzemil S."/>
            <person name="Studholme D.J."/>
        </authorList>
    </citation>
    <scope>NUCLEOTIDE SEQUENCE [LARGE SCALE GENOMIC DNA]</scope>
</reference>
<evidence type="ECO:0000313" key="2">
    <source>
        <dbReference type="Proteomes" id="UP000287651"/>
    </source>
</evidence>
<sequence>MVWSSHRLSFCASWSCPPHARLASLLAISMRCHLGLVLFAYTWTPEDSSLAAEGCASSSGCQLVDREPGRSSRAGVDFWSLVEL</sequence>
<dbReference type="EMBL" id="AMZH03021460">
    <property type="protein sequence ID" value="RRT38187.1"/>
    <property type="molecule type" value="Genomic_DNA"/>
</dbReference>
<dbReference type="Proteomes" id="UP000287651">
    <property type="component" value="Unassembled WGS sequence"/>
</dbReference>
<evidence type="ECO:0000313" key="1">
    <source>
        <dbReference type="EMBL" id="RRT38187.1"/>
    </source>
</evidence>
<proteinExistence type="predicted"/>
<accession>A0A426XFD2</accession>
<protein>
    <submittedName>
        <fullName evidence="1">Uncharacterized protein</fullName>
    </submittedName>
</protein>
<gene>
    <name evidence="1" type="ORF">B296_00044061</name>
</gene>
<comment type="caution">
    <text evidence="1">The sequence shown here is derived from an EMBL/GenBank/DDBJ whole genome shotgun (WGS) entry which is preliminary data.</text>
</comment>